<dbReference type="AlphaFoldDB" id="A0A6S7HSD6"/>
<evidence type="ECO:0000313" key="1">
    <source>
        <dbReference type="EMBL" id="CAB4006853.1"/>
    </source>
</evidence>
<dbReference type="Proteomes" id="UP001152795">
    <property type="component" value="Unassembled WGS sequence"/>
</dbReference>
<protein>
    <submittedName>
        <fullName evidence="1">Uncharacterized protein</fullName>
    </submittedName>
</protein>
<proteinExistence type="predicted"/>
<sequence>MENRQQHSLYLIQDTDSENVKKWKSKEPGAVHGAVYRNAFGESVNEAEVVGEGFAIRKEKFAMCSGVFNNPQGSEFHDHRRRMHELSEHCVRKVVEHWQTASLEGTFEVKALLKDFEFDSLLRHIV</sequence>
<dbReference type="EMBL" id="CACRXK020005624">
    <property type="protein sequence ID" value="CAB4006853.1"/>
    <property type="molecule type" value="Genomic_DNA"/>
</dbReference>
<keyword evidence="2" id="KW-1185">Reference proteome</keyword>
<name>A0A6S7HSD6_PARCT</name>
<gene>
    <name evidence="1" type="ORF">PACLA_8A076447</name>
</gene>
<reference evidence="1" key="1">
    <citation type="submission" date="2020-04" db="EMBL/GenBank/DDBJ databases">
        <authorList>
            <person name="Alioto T."/>
            <person name="Alioto T."/>
            <person name="Gomez Garrido J."/>
        </authorList>
    </citation>
    <scope>NUCLEOTIDE SEQUENCE</scope>
    <source>
        <strain evidence="1">A484AB</strain>
    </source>
</reference>
<dbReference type="OrthoDB" id="5963582at2759"/>
<accession>A0A6S7HSD6</accession>
<evidence type="ECO:0000313" key="2">
    <source>
        <dbReference type="Proteomes" id="UP001152795"/>
    </source>
</evidence>
<organism evidence="1 2">
    <name type="scientific">Paramuricea clavata</name>
    <name type="common">Red gorgonian</name>
    <name type="synonym">Violescent sea-whip</name>
    <dbReference type="NCBI Taxonomy" id="317549"/>
    <lineage>
        <taxon>Eukaryota</taxon>
        <taxon>Metazoa</taxon>
        <taxon>Cnidaria</taxon>
        <taxon>Anthozoa</taxon>
        <taxon>Octocorallia</taxon>
        <taxon>Malacalcyonacea</taxon>
        <taxon>Plexauridae</taxon>
        <taxon>Paramuricea</taxon>
    </lineage>
</organism>
<comment type="caution">
    <text evidence="1">The sequence shown here is derived from an EMBL/GenBank/DDBJ whole genome shotgun (WGS) entry which is preliminary data.</text>
</comment>